<gene>
    <name evidence="8" type="ORF">C0Q70_19242</name>
</gene>
<dbReference type="InterPro" id="IPR007632">
    <property type="entry name" value="Anoctamin"/>
</dbReference>
<comment type="caution">
    <text evidence="8">The sequence shown here is derived from an EMBL/GenBank/DDBJ whole genome shotgun (WGS) entry which is preliminary data.</text>
</comment>
<dbReference type="EMBL" id="PZQS01000012">
    <property type="protein sequence ID" value="PVD21076.1"/>
    <property type="molecule type" value="Genomic_DNA"/>
</dbReference>
<protein>
    <recommendedName>
        <fullName evidence="6">Anoctamin</fullName>
    </recommendedName>
</protein>
<comment type="subcellular location">
    <subcellularLocation>
        <location evidence="1 6">Membrane</location>
        <topology evidence="1 6">Multi-pass membrane protein</topology>
    </subcellularLocation>
</comment>
<feature type="transmembrane region" description="Helical" evidence="6">
    <location>
        <begin position="355"/>
        <end position="382"/>
    </location>
</feature>
<feature type="transmembrane region" description="Helical" evidence="6">
    <location>
        <begin position="316"/>
        <end position="340"/>
    </location>
</feature>
<feature type="transmembrane region" description="Helical" evidence="6">
    <location>
        <begin position="402"/>
        <end position="425"/>
    </location>
</feature>
<dbReference type="GO" id="GO:0005254">
    <property type="term" value="F:chloride channel activity"/>
    <property type="evidence" value="ECO:0007669"/>
    <property type="project" value="TreeGrafter"/>
</dbReference>
<keyword evidence="4 6" id="KW-1133">Transmembrane helix</keyword>
<reference evidence="8 9" key="1">
    <citation type="submission" date="2018-04" db="EMBL/GenBank/DDBJ databases">
        <title>The genome of golden apple snail Pomacea canaliculata provides insight into stress tolerance and invasive adaptation.</title>
        <authorList>
            <person name="Liu C."/>
            <person name="Liu B."/>
            <person name="Ren Y."/>
            <person name="Zhang Y."/>
            <person name="Wang H."/>
            <person name="Li S."/>
            <person name="Jiang F."/>
            <person name="Yin L."/>
            <person name="Zhang G."/>
            <person name="Qian W."/>
            <person name="Fan W."/>
        </authorList>
    </citation>
    <scope>NUCLEOTIDE SEQUENCE [LARGE SCALE GENOMIC DNA]</scope>
    <source>
        <strain evidence="8">SZHN2017</strain>
        <tissue evidence="8">Muscle</tissue>
    </source>
</reference>
<evidence type="ECO:0000256" key="2">
    <source>
        <dbReference type="ARBA" id="ARBA00009671"/>
    </source>
</evidence>
<dbReference type="Proteomes" id="UP000245119">
    <property type="component" value="Linkage Group LG12"/>
</dbReference>
<feature type="transmembrane region" description="Helical" evidence="6">
    <location>
        <begin position="241"/>
        <end position="259"/>
    </location>
</feature>
<dbReference type="PANTHER" id="PTHR12308">
    <property type="entry name" value="ANOCTAMIN"/>
    <property type="match status" value="1"/>
</dbReference>
<feature type="transmembrane region" description="Helical" evidence="6">
    <location>
        <begin position="511"/>
        <end position="534"/>
    </location>
</feature>
<name>A0A2T7NIV0_POMCA</name>
<dbReference type="OrthoDB" id="296386at2759"/>
<dbReference type="Pfam" id="PF04547">
    <property type="entry name" value="Anoctamin"/>
    <property type="match status" value="1"/>
</dbReference>
<dbReference type="InterPro" id="IPR049452">
    <property type="entry name" value="Anoctamin_TM"/>
</dbReference>
<evidence type="ECO:0000313" key="9">
    <source>
        <dbReference type="Proteomes" id="UP000245119"/>
    </source>
</evidence>
<keyword evidence="9" id="KW-1185">Reference proteome</keyword>
<accession>A0A2T7NIV0</accession>
<evidence type="ECO:0000256" key="3">
    <source>
        <dbReference type="ARBA" id="ARBA00022692"/>
    </source>
</evidence>
<comment type="similarity">
    <text evidence="2 6">Belongs to the anoctamin family.</text>
</comment>
<dbReference type="PANTHER" id="PTHR12308:SF74">
    <property type="entry name" value="ANOCTAMIN"/>
    <property type="match status" value="1"/>
</dbReference>
<keyword evidence="3 6" id="KW-0812">Transmembrane</keyword>
<comment type="caution">
    <text evidence="6">Lacks conserved residue(s) required for the propagation of feature annotation.</text>
</comment>
<evidence type="ECO:0000256" key="5">
    <source>
        <dbReference type="ARBA" id="ARBA00023136"/>
    </source>
</evidence>
<evidence type="ECO:0000259" key="7">
    <source>
        <dbReference type="Pfam" id="PF04547"/>
    </source>
</evidence>
<evidence type="ECO:0000313" key="8">
    <source>
        <dbReference type="EMBL" id="PVD21076.1"/>
    </source>
</evidence>
<dbReference type="GO" id="GO:0005886">
    <property type="term" value="C:plasma membrane"/>
    <property type="evidence" value="ECO:0007669"/>
    <property type="project" value="TreeGrafter"/>
</dbReference>
<evidence type="ECO:0000256" key="6">
    <source>
        <dbReference type="RuleBase" id="RU280814"/>
    </source>
</evidence>
<dbReference type="AlphaFoldDB" id="A0A2T7NIV0"/>
<proteinExistence type="inferred from homology"/>
<evidence type="ECO:0000256" key="1">
    <source>
        <dbReference type="ARBA" id="ARBA00004141"/>
    </source>
</evidence>
<feature type="domain" description="Anoctamin transmembrane" evidence="7">
    <location>
        <begin position="201"/>
        <end position="569"/>
    </location>
</feature>
<evidence type="ECO:0000256" key="4">
    <source>
        <dbReference type="ARBA" id="ARBA00022989"/>
    </source>
</evidence>
<organism evidence="8 9">
    <name type="scientific">Pomacea canaliculata</name>
    <name type="common">Golden apple snail</name>
    <dbReference type="NCBI Taxonomy" id="400727"/>
    <lineage>
        <taxon>Eukaryota</taxon>
        <taxon>Metazoa</taxon>
        <taxon>Spiralia</taxon>
        <taxon>Lophotrochozoa</taxon>
        <taxon>Mollusca</taxon>
        <taxon>Gastropoda</taxon>
        <taxon>Caenogastropoda</taxon>
        <taxon>Architaenioglossa</taxon>
        <taxon>Ampullarioidea</taxon>
        <taxon>Ampullariidae</taxon>
        <taxon>Pomacea</taxon>
    </lineage>
</organism>
<sequence>MEAQNIYHADKNHSDPAGLFEPLVVLEFSATAKRSSVEWLLAKLQALKTDGGADLAVRTLYIEHSSETMLLVTASTERLLLAAEMMEMKKKHKDGFHREVTVQDIENFDGSEDLGSFFTQAEKQRLIFKEIENIRAGELDQHVPGYENIKLYPGKSIIKKYLSRRILLQIYPVHDSEALKRLGDEWYQPHKAFSRQPIDKIQKYFGEKITLYFAFLGLYTVSLIPPAVIGVIYFVTSWRSVYREAIFAIFNLIWSTIFLETWKRYCVELTYSWGTINTAVSKFEEPRANFYGTLGRNPVTGKPEVVYPKWKRALRFYAVTVPVISLCLFVAFLVMLFYFWMQKWADSLHEEDKGWISFMLLFVPTAIYAVIIGILNSIYRIVAKKLNDFENHRLDSSYENHLVLKLILFDFVNCFICLFYVAFYLQDRAVLKSFLSTLLVTQQVIGQIREAMVPFLFLHRRSKQLDIALKKRQVLQENDEALDVDASVKKKVVVESSMDKYEGTMDDYLELFLQFGYVYLFSSAFPLAAVWAFLNNVTEIRCDAFKMCRIFQRPFSEPASSTGIWQRIATAARKKQMLRIFKRPARDTMQ</sequence>
<keyword evidence="5 6" id="KW-0472">Membrane</keyword>
<feature type="transmembrane region" description="Helical" evidence="6">
    <location>
        <begin position="209"/>
        <end position="235"/>
    </location>
</feature>